<evidence type="ECO:0000256" key="2">
    <source>
        <dbReference type="SAM" id="SignalP"/>
    </source>
</evidence>
<name>A0AAD9LGK0_9STRA</name>
<keyword evidence="1" id="KW-0812">Transmembrane</keyword>
<accession>A0AAD9LGK0</accession>
<dbReference type="AlphaFoldDB" id="A0AAD9LGK0"/>
<gene>
    <name evidence="3" type="ORF">P3T76_010400</name>
</gene>
<feature type="chain" id="PRO_5042192701" evidence="2">
    <location>
        <begin position="20"/>
        <end position="192"/>
    </location>
</feature>
<feature type="signal peptide" evidence="2">
    <location>
        <begin position="1"/>
        <end position="19"/>
    </location>
</feature>
<keyword evidence="2" id="KW-0732">Signal</keyword>
<organism evidence="3 4">
    <name type="scientific">Phytophthora citrophthora</name>
    <dbReference type="NCBI Taxonomy" id="4793"/>
    <lineage>
        <taxon>Eukaryota</taxon>
        <taxon>Sar</taxon>
        <taxon>Stramenopiles</taxon>
        <taxon>Oomycota</taxon>
        <taxon>Peronosporomycetes</taxon>
        <taxon>Peronosporales</taxon>
        <taxon>Peronosporaceae</taxon>
        <taxon>Phytophthora</taxon>
    </lineage>
</organism>
<keyword evidence="1" id="KW-1133">Transmembrane helix</keyword>
<keyword evidence="1" id="KW-0472">Membrane</keyword>
<reference evidence="3" key="1">
    <citation type="submission" date="2023-08" db="EMBL/GenBank/DDBJ databases">
        <title>Reference Genome Resource for the Citrus Pathogen Phytophthora citrophthora.</title>
        <authorList>
            <person name="Moller H."/>
            <person name="Coetzee B."/>
            <person name="Rose L.J."/>
            <person name="Van Niekerk J.M."/>
        </authorList>
    </citation>
    <scope>NUCLEOTIDE SEQUENCE</scope>
    <source>
        <strain evidence="3">STE-U-9442</strain>
    </source>
</reference>
<evidence type="ECO:0000256" key="1">
    <source>
        <dbReference type="SAM" id="Phobius"/>
    </source>
</evidence>
<dbReference type="Proteomes" id="UP001259832">
    <property type="component" value="Unassembled WGS sequence"/>
</dbReference>
<protein>
    <submittedName>
        <fullName evidence="3">Uncharacterized protein</fullName>
    </submittedName>
</protein>
<keyword evidence="4" id="KW-1185">Reference proteome</keyword>
<comment type="caution">
    <text evidence="3">The sequence shown here is derived from an EMBL/GenBank/DDBJ whole genome shotgun (WGS) entry which is preliminary data.</text>
</comment>
<feature type="transmembrane region" description="Helical" evidence="1">
    <location>
        <begin position="173"/>
        <end position="191"/>
    </location>
</feature>
<evidence type="ECO:0000313" key="3">
    <source>
        <dbReference type="EMBL" id="KAK1935705.1"/>
    </source>
</evidence>
<proteinExistence type="predicted"/>
<dbReference type="EMBL" id="JASMQC010000022">
    <property type="protein sequence ID" value="KAK1935705.1"/>
    <property type="molecule type" value="Genomic_DNA"/>
</dbReference>
<sequence length="192" mass="20156">MLAAIALISLLLLGSNTLADEGSGSKDGAVVEVGTGSEAMGNNVGAFESGCGSCTSSDCKPLSFLGTMEIYGLCGPSEYSYVEGIEISGSSSDSFSYKTYTNSAKSLYYPDCTDSRSLCWGSNTYTCGAYAKDNPVVVITCNNWLVNCNLMYDITWGCASYASTTTGNNDGHAYSAAFIVLLASILVIFYLT</sequence>
<evidence type="ECO:0000313" key="4">
    <source>
        <dbReference type="Proteomes" id="UP001259832"/>
    </source>
</evidence>